<dbReference type="EMBL" id="WVTJ01000015">
    <property type="protein sequence ID" value="MXS52854.1"/>
    <property type="molecule type" value="Genomic_DNA"/>
</dbReference>
<evidence type="ECO:0000313" key="2">
    <source>
        <dbReference type="Proteomes" id="UP000429730"/>
    </source>
</evidence>
<dbReference type="RefSeq" id="WP_160808353.1">
    <property type="nucleotide sequence ID" value="NZ_WVTG01000001.1"/>
</dbReference>
<comment type="caution">
    <text evidence="1">The sequence shown here is derived from an EMBL/GenBank/DDBJ whole genome shotgun (WGS) entry which is preliminary data.</text>
</comment>
<accession>A0AAP6RI54</accession>
<protein>
    <submittedName>
        <fullName evidence="1">Uncharacterized protein</fullName>
    </submittedName>
</protein>
<evidence type="ECO:0000313" key="1">
    <source>
        <dbReference type="EMBL" id="MXS52854.1"/>
    </source>
</evidence>
<dbReference type="AlphaFoldDB" id="A0AAP6RI54"/>
<organism evidence="1 2">
    <name type="scientific">Enterococcus faecalis</name>
    <name type="common">Streptococcus faecalis</name>
    <dbReference type="NCBI Taxonomy" id="1351"/>
    <lineage>
        <taxon>Bacteria</taxon>
        <taxon>Bacillati</taxon>
        <taxon>Bacillota</taxon>
        <taxon>Bacilli</taxon>
        <taxon>Lactobacillales</taxon>
        <taxon>Enterococcaceae</taxon>
        <taxon>Enterococcus</taxon>
    </lineage>
</organism>
<sequence>MEYEKSRQRKGSEFLEKQIIRLDFQPVCRLFTAKYRRETASRSLVTTAFYRNLYHAVSGWIPRQKIQRLAVK</sequence>
<gene>
    <name evidence="1" type="ORF">GTI81_09035</name>
</gene>
<proteinExistence type="predicted"/>
<name>A0AAP6RI54_ENTFL</name>
<dbReference type="Proteomes" id="UP000429730">
    <property type="component" value="Unassembled WGS sequence"/>
</dbReference>
<reference evidence="1 2" key="1">
    <citation type="submission" date="2019-04" db="EMBL/GenBank/DDBJ databases">
        <title>Step-wise assembly of the neonatal virome modulated by breast feeding.</title>
        <authorList>
            <person name="Liang G."/>
            <person name="Bushman F."/>
        </authorList>
    </citation>
    <scope>NUCLEOTIDE SEQUENCE [LARGE SCALE GENOMIC DNA]</scope>
    <source>
        <strain evidence="1 2">E3754</strain>
    </source>
</reference>